<dbReference type="KEGG" id="sted:SPTER_13070"/>
<protein>
    <submittedName>
        <fullName evidence="1">Uncharacterized protein</fullName>
    </submittedName>
</protein>
<dbReference type="AlphaFoldDB" id="A0A517DRR0"/>
<dbReference type="OrthoDB" id="1683857at2"/>
<evidence type="ECO:0000313" key="1">
    <source>
        <dbReference type="EMBL" id="QDR79998.1"/>
    </source>
</evidence>
<gene>
    <name evidence="1" type="ORF">SPTER_13070</name>
</gene>
<proteinExistence type="predicted"/>
<organism evidence="1 2">
    <name type="scientific">Sporomusa termitida</name>
    <dbReference type="NCBI Taxonomy" id="2377"/>
    <lineage>
        <taxon>Bacteria</taxon>
        <taxon>Bacillati</taxon>
        <taxon>Bacillota</taxon>
        <taxon>Negativicutes</taxon>
        <taxon>Selenomonadales</taxon>
        <taxon>Sporomusaceae</taxon>
        <taxon>Sporomusa</taxon>
    </lineage>
</organism>
<sequence>MSKLFVSITAEHDVNGIVRPLTLNWADGRKFTVDKVYDVRQAASLKAGGVGLRYSCLISGKQVYLFCVEGKWFIERPV</sequence>
<evidence type="ECO:0000313" key="2">
    <source>
        <dbReference type="Proteomes" id="UP000320776"/>
    </source>
</evidence>
<name>A0A517DRR0_9FIRM</name>
<keyword evidence="2" id="KW-1185">Reference proteome</keyword>
<dbReference type="Proteomes" id="UP000320776">
    <property type="component" value="Chromosome"/>
</dbReference>
<dbReference type="EMBL" id="CP036259">
    <property type="protein sequence ID" value="QDR79998.1"/>
    <property type="molecule type" value="Genomic_DNA"/>
</dbReference>
<dbReference type="RefSeq" id="WP_144349570.1">
    <property type="nucleotide sequence ID" value="NZ_CP036259.1"/>
</dbReference>
<accession>A0A517DRR0</accession>
<reference evidence="1 2" key="1">
    <citation type="submission" date="2019-02" db="EMBL/GenBank/DDBJ databases">
        <title>Closed genome of Sporomusa termitida DSM 4440.</title>
        <authorList>
            <person name="Poehlein A."/>
            <person name="Daniel R."/>
        </authorList>
    </citation>
    <scope>NUCLEOTIDE SEQUENCE [LARGE SCALE GENOMIC DNA]</scope>
    <source>
        <strain evidence="1 2">DSM 4440</strain>
    </source>
</reference>